<accession>A0ABS3CP43</accession>
<evidence type="ECO:0000256" key="1">
    <source>
        <dbReference type="SAM" id="SignalP"/>
    </source>
</evidence>
<evidence type="ECO:0000313" key="3">
    <source>
        <dbReference type="EMBL" id="MBN7818020.1"/>
    </source>
</evidence>
<comment type="caution">
    <text evidence="3">The sequence shown here is derived from an EMBL/GenBank/DDBJ whole genome shotgun (WGS) entry which is preliminary data.</text>
</comment>
<gene>
    <name evidence="3" type="ORF">J0A69_21450</name>
</gene>
<evidence type="ECO:0000313" key="4">
    <source>
        <dbReference type="Proteomes" id="UP000664480"/>
    </source>
</evidence>
<protein>
    <recommendedName>
        <fullName evidence="2">DM13 domain-containing protein</fullName>
    </recommendedName>
</protein>
<dbReference type="InterPro" id="IPR019545">
    <property type="entry name" value="DM13_domain"/>
</dbReference>
<dbReference type="RefSeq" id="WP_206588684.1">
    <property type="nucleotide sequence ID" value="NZ_JAFKCU010000008.1"/>
</dbReference>
<organism evidence="3 4">
    <name type="scientific">Algoriphagus pacificus</name>
    <dbReference type="NCBI Taxonomy" id="2811234"/>
    <lineage>
        <taxon>Bacteria</taxon>
        <taxon>Pseudomonadati</taxon>
        <taxon>Bacteroidota</taxon>
        <taxon>Cytophagia</taxon>
        <taxon>Cytophagales</taxon>
        <taxon>Cyclobacteriaceae</taxon>
        <taxon>Algoriphagus</taxon>
    </lineage>
</organism>
<dbReference type="PROSITE" id="PS51257">
    <property type="entry name" value="PROKAR_LIPOPROTEIN"/>
    <property type="match status" value="1"/>
</dbReference>
<feature type="signal peptide" evidence="1">
    <location>
        <begin position="1"/>
        <end position="18"/>
    </location>
</feature>
<keyword evidence="1" id="KW-0732">Signal</keyword>
<name>A0ABS3CP43_9BACT</name>
<reference evidence="3 4" key="1">
    <citation type="submission" date="2021-03" db="EMBL/GenBank/DDBJ databases">
        <title>novel species isolated from a fishpond in China.</title>
        <authorList>
            <person name="Lu H."/>
            <person name="Cai Z."/>
        </authorList>
    </citation>
    <scope>NUCLEOTIDE SEQUENCE [LARGE SCALE GENOMIC DNA]</scope>
    <source>
        <strain evidence="3 4">YJ13C</strain>
    </source>
</reference>
<feature type="chain" id="PRO_5045835143" description="DM13 domain-containing protein" evidence="1">
    <location>
        <begin position="19"/>
        <end position="153"/>
    </location>
</feature>
<keyword evidence="4" id="KW-1185">Reference proteome</keyword>
<dbReference type="Proteomes" id="UP000664480">
    <property type="component" value="Unassembled WGS sequence"/>
</dbReference>
<evidence type="ECO:0000259" key="2">
    <source>
        <dbReference type="PROSITE" id="PS51549"/>
    </source>
</evidence>
<dbReference type="EMBL" id="JAFKCU010000008">
    <property type="protein sequence ID" value="MBN7818020.1"/>
    <property type="molecule type" value="Genomic_DNA"/>
</dbReference>
<proteinExistence type="predicted"/>
<feature type="domain" description="DM13" evidence="2">
    <location>
        <begin position="50"/>
        <end position="153"/>
    </location>
</feature>
<dbReference type="PROSITE" id="PS51549">
    <property type="entry name" value="DM13"/>
    <property type="match status" value="1"/>
</dbReference>
<sequence length="153" mass="16544">MKILMKISSIFLLVFVLAACSNSSEDMNPNIPDPTTEVKVTANVMAIKTGTLNSQSGTNTKGMIEIVSDDAGKYFLRLGKDFVSDFHTGTVTVYLSTTNKLKLSESGSFQLVSVVNQNGEHFFNLPNLPDSKFTHGIIWCGAAGIPFGNGEFN</sequence>